<comment type="caution">
    <text evidence="1">The sequence shown here is derived from an EMBL/GenBank/DDBJ whole genome shotgun (WGS) entry which is preliminary data.</text>
</comment>
<sequence>MIDRHDIGHRVQDAHGRTGILREIDPAWEDPSDPPGGRRWQVVAFISPERGGREWHADPTTAFRM</sequence>
<dbReference type="EMBL" id="BNED01000002">
    <property type="protein sequence ID" value="GHI74501.1"/>
    <property type="molecule type" value="Genomic_DNA"/>
</dbReference>
<evidence type="ECO:0000313" key="1">
    <source>
        <dbReference type="EMBL" id="GHI74501.1"/>
    </source>
</evidence>
<gene>
    <name evidence="1" type="ORF">Sspor_00620</name>
</gene>
<dbReference type="RefSeq" id="WP_202197138.1">
    <property type="nucleotide sequence ID" value="NZ_BAAATO010000022.1"/>
</dbReference>
<name>A0ABQ3T292_9ACTN</name>
<protein>
    <submittedName>
        <fullName evidence="1">Uncharacterized protein</fullName>
    </submittedName>
</protein>
<evidence type="ECO:0000313" key="2">
    <source>
        <dbReference type="Proteomes" id="UP000608522"/>
    </source>
</evidence>
<accession>A0ABQ3T292</accession>
<reference evidence="2" key="1">
    <citation type="submission" date="2023-07" db="EMBL/GenBank/DDBJ databases">
        <title>Whole genome shotgun sequence of Streptomyces spororaveus NBRC 15456.</title>
        <authorList>
            <person name="Komaki H."/>
            <person name="Tamura T."/>
        </authorList>
    </citation>
    <scope>NUCLEOTIDE SEQUENCE [LARGE SCALE GENOMIC DNA]</scope>
    <source>
        <strain evidence="2">NBRC 15456</strain>
    </source>
</reference>
<keyword evidence="2" id="KW-1185">Reference proteome</keyword>
<proteinExistence type="predicted"/>
<dbReference type="Proteomes" id="UP000608522">
    <property type="component" value="Unassembled WGS sequence"/>
</dbReference>
<organism evidence="1 2">
    <name type="scientific">Streptomyces spororaveus</name>
    <dbReference type="NCBI Taxonomy" id="284039"/>
    <lineage>
        <taxon>Bacteria</taxon>
        <taxon>Bacillati</taxon>
        <taxon>Actinomycetota</taxon>
        <taxon>Actinomycetes</taxon>
        <taxon>Kitasatosporales</taxon>
        <taxon>Streptomycetaceae</taxon>
        <taxon>Streptomyces</taxon>
    </lineage>
</organism>